<name>A0A8J6A0G1_GALPY</name>
<keyword evidence="1" id="KW-0694">RNA-binding</keyword>
<dbReference type="GO" id="GO:0005634">
    <property type="term" value="C:nucleus"/>
    <property type="evidence" value="ECO:0007669"/>
    <property type="project" value="TreeGrafter"/>
</dbReference>
<dbReference type="InterPro" id="IPR012677">
    <property type="entry name" value="Nucleotide-bd_a/b_plait_sf"/>
</dbReference>
<evidence type="ECO:0000313" key="3">
    <source>
        <dbReference type="EMBL" id="KAG8512981.1"/>
    </source>
</evidence>
<accession>A0A8J6A0G1</accession>
<feature type="non-terminal residue" evidence="3">
    <location>
        <position position="1"/>
    </location>
</feature>
<dbReference type="PANTHER" id="PTHR13968:SF3">
    <property type="entry name" value="HETEROGENEOUS NUCLEAR RIBONUCLEOPROTEINS C1_C2"/>
    <property type="match status" value="1"/>
</dbReference>
<dbReference type="InterPro" id="IPR035979">
    <property type="entry name" value="RBD_domain_sf"/>
</dbReference>
<dbReference type="InterPro" id="IPR051186">
    <property type="entry name" value="RRM_HNRPC/RALY_subfam"/>
</dbReference>
<evidence type="ECO:0000313" key="4">
    <source>
        <dbReference type="Proteomes" id="UP000700334"/>
    </source>
</evidence>
<evidence type="ECO:0000256" key="2">
    <source>
        <dbReference type="SAM" id="MobiDB-lite"/>
    </source>
</evidence>
<dbReference type="Gene3D" id="3.30.70.330">
    <property type="match status" value="1"/>
</dbReference>
<evidence type="ECO:0000256" key="1">
    <source>
        <dbReference type="ARBA" id="ARBA00022884"/>
    </source>
</evidence>
<feature type="compositionally biased region" description="Basic and acidic residues" evidence="2">
    <location>
        <begin position="157"/>
        <end position="182"/>
    </location>
</feature>
<protein>
    <submittedName>
        <fullName evidence="3">Heterogeneous nuclear ribonucleoprotein C</fullName>
    </submittedName>
</protein>
<organism evidence="3 4">
    <name type="scientific">Galemys pyrenaicus</name>
    <name type="common">Iberian desman</name>
    <name type="synonym">Pyrenean desman</name>
    <dbReference type="NCBI Taxonomy" id="202257"/>
    <lineage>
        <taxon>Eukaryota</taxon>
        <taxon>Metazoa</taxon>
        <taxon>Chordata</taxon>
        <taxon>Craniata</taxon>
        <taxon>Vertebrata</taxon>
        <taxon>Euteleostomi</taxon>
        <taxon>Mammalia</taxon>
        <taxon>Eutheria</taxon>
        <taxon>Laurasiatheria</taxon>
        <taxon>Eulipotyphla</taxon>
        <taxon>Talpidae</taxon>
        <taxon>Galemys</taxon>
    </lineage>
</organism>
<proteinExistence type="predicted"/>
<dbReference type="PANTHER" id="PTHR13968">
    <property type="entry name" value="HETEROGENEOUS NUCLEAR RIBONUCLEOPROTEIN"/>
    <property type="match status" value="1"/>
</dbReference>
<sequence length="182" mass="20488">STLHEFSCIHWKSHTHVGKKSDVGATFSKCGHIVGCSALKGFAFVRYVNEGNAQGCCSRKRWQKNCCPDKNEPRKSSCQMICKGEVCIPCDLDFNFQGEYYDRSSYVAGVTLAPPTAWLERLRIISAHRETPHKGERVASFLQGKGKDLLPSDDNEDGNRQQELIKDDEKEAAEGDDYRKLK</sequence>
<keyword evidence="3" id="KW-0687">Ribonucleoprotein</keyword>
<dbReference type="AlphaFoldDB" id="A0A8J6A0G1"/>
<dbReference type="SUPFAM" id="SSF54928">
    <property type="entry name" value="RNA-binding domain, RBD"/>
    <property type="match status" value="1"/>
</dbReference>
<dbReference type="Proteomes" id="UP000700334">
    <property type="component" value="Unassembled WGS sequence"/>
</dbReference>
<keyword evidence="4" id="KW-1185">Reference proteome</keyword>
<dbReference type="EMBL" id="JAGFMF010011780">
    <property type="protein sequence ID" value="KAG8512981.1"/>
    <property type="molecule type" value="Genomic_DNA"/>
</dbReference>
<dbReference type="GO" id="GO:1990904">
    <property type="term" value="C:ribonucleoprotein complex"/>
    <property type="evidence" value="ECO:0007669"/>
    <property type="project" value="UniProtKB-KW"/>
</dbReference>
<comment type="caution">
    <text evidence="3">The sequence shown here is derived from an EMBL/GenBank/DDBJ whole genome shotgun (WGS) entry which is preliminary data.</text>
</comment>
<gene>
    <name evidence="3" type="ORF">J0S82_015782</name>
</gene>
<feature type="region of interest" description="Disordered" evidence="2">
    <location>
        <begin position="135"/>
        <end position="182"/>
    </location>
</feature>
<reference evidence="3" key="1">
    <citation type="journal article" date="2021" name="Evol. Appl.">
        <title>The genome of the Pyrenean desman and the effects of bottlenecks and inbreeding on the genomic landscape of an endangered species.</title>
        <authorList>
            <person name="Escoda L."/>
            <person name="Castresana J."/>
        </authorList>
    </citation>
    <scope>NUCLEOTIDE SEQUENCE</scope>
    <source>
        <strain evidence="3">IBE-C5619</strain>
    </source>
</reference>
<dbReference type="GO" id="GO:0003723">
    <property type="term" value="F:RNA binding"/>
    <property type="evidence" value="ECO:0007669"/>
    <property type="project" value="UniProtKB-KW"/>
</dbReference>